<protein>
    <submittedName>
        <fullName evidence="4">N-acetylglutamate synthase-like GNAT family acetyltransferase</fullName>
    </submittedName>
</protein>
<evidence type="ECO:0000313" key="4">
    <source>
        <dbReference type="EMBL" id="PTR17918.1"/>
    </source>
</evidence>
<keyword evidence="2" id="KW-0012">Acyltransferase</keyword>
<name>A0A2T5K6D0_9RHOB</name>
<dbReference type="GO" id="GO:0016747">
    <property type="term" value="F:acyltransferase activity, transferring groups other than amino-acyl groups"/>
    <property type="evidence" value="ECO:0007669"/>
    <property type="project" value="InterPro"/>
</dbReference>
<gene>
    <name evidence="4" type="ORF">C8J28_11042</name>
</gene>
<sequence>MIRFRAARREDVGRIVALLADDPLGAARETADPESYLTAFDRMAEAPGLFLIVGEIGGRVVATYQLAILPGLSLRAATRALVEAVRVDSALRSQGIGAALMADAEARARAAGASLIQLTTHRSRERAHRFYERLGFTASHIGYKRSLD</sequence>
<evidence type="ECO:0000256" key="2">
    <source>
        <dbReference type="ARBA" id="ARBA00023315"/>
    </source>
</evidence>
<reference evidence="4 5" key="1">
    <citation type="submission" date="2018-04" db="EMBL/GenBank/DDBJ databases">
        <title>Genomic Encyclopedia of Type Strains, Phase III (KMG-III): the genomes of soil and plant-associated and newly described type strains.</title>
        <authorList>
            <person name="Whitman W."/>
        </authorList>
    </citation>
    <scope>NUCLEOTIDE SEQUENCE [LARGE SCALE GENOMIC DNA]</scope>
    <source>
        <strain evidence="4 5">KA25</strain>
    </source>
</reference>
<dbReference type="SUPFAM" id="SSF55729">
    <property type="entry name" value="Acyl-CoA N-acyltransferases (Nat)"/>
    <property type="match status" value="1"/>
</dbReference>
<dbReference type="EMBL" id="QAOT01000010">
    <property type="protein sequence ID" value="PTR17918.1"/>
    <property type="molecule type" value="Genomic_DNA"/>
</dbReference>
<keyword evidence="1 4" id="KW-0808">Transferase</keyword>
<dbReference type="InterPro" id="IPR000182">
    <property type="entry name" value="GNAT_dom"/>
</dbReference>
<organism evidence="4 5">
    <name type="scientific">Cereibacter azotoformans</name>
    <dbReference type="NCBI Taxonomy" id="43057"/>
    <lineage>
        <taxon>Bacteria</taxon>
        <taxon>Pseudomonadati</taxon>
        <taxon>Pseudomonadota</taxon>
        <taxon>Alphaproteobacteria</taxon>
        <taxon>Rhodobacterales</taxon>
        <taxon>Paracoccaceae</taxon>
        <taxon>Cereibacter</taxon>
    </lineage>
</organism>
<dbReference type="InterPro" id="IPR050832">
    <property type="entry name" value="Bact_Acetyltransf"/>
</dbReference>
<dbReference type="RefSeq" id="WP_011910763.1">
    <property type="nucleotide sequence ID" value="NZ_CP089966.1"/>
</dbReference>
<dbReference type="Pfam" id="PF00583">
    <property type="entry name" value="Acetyltransf_1"/>
    <property type="match status" value="1"/>
</dbReference>
<evidence type="ECO:0000259" key="3">
    <source>
        <dbReference type="PROSITE" id="PS51186"/>
    </source>
</evidence>
<dbReference type="PROSITE" id="PS51186">
    <property type="entry name" value="GNAT"/>
    <property type="match status" value="1"/>
</dbReference>
<dbReference type="PANTHER" id="PTHR43877">
    <property type="entry name" value="AMINOALKYLPHOSPHONATE N-ACETYLTRANSFERASE-RELATED-RELATED"/>
    <property type="match status" value="1"/>
</dbReference>
<dbReference type="Proteomes" id="UP000244060">
    <property type="component" value="Unassembled WGS sequence"/>
</dbReference>
<dbReference type="AlphaFoldDB" id="A0A2T5K6D0"/>
<evidence type="ECO:0000256" key="1">
    <source>
        <dbReference type="ARBA" id="ARBA00022679"/>
    </source>
</evidence>
<proteinExistence type="predicted"/>
<keyword evidence="5" id="KW-1185">Reference proteome</keyword>
<dbReference type="Gene3D" id="3.40.630.30">
    <property type="match status" value="1"/>
</dbReference>
<dbReference type="OrthoDB" id="9789603at2"/>
<dbReference type="InterPro" id="IPR016181">
    <property type="entry name" value="Acyl_CoA_acyltransferase"/>
</dbReference>
<evidence type="ECO:0000313" key="5">
    <source>
        <dbReference type="Proteomes" id="UP000244060"/>
    </source>
</evidence>
<feature type="domain" description="N-acetyltransferase" evidence="3">
    <location>
        <begin position="2"/>
        <end position="148"/>
    </location>
</feature>
<accession>A0A2T5K6D0</accession>
<comment type="caution">
    <text evidence="4">The sequence shown here is derived from an EMBL/GenBank/DDBJ whole genome shotgun (WGS) entry which is preliminary data.</text>
</comment>